<dbReference type="AlphaFoldDB" id="A0A286DQ59"/>
<gene>
    <name evidence="2" type="ORF">SAMN06273570_4843</name>
</gene>
<keyword evidence="1" id="KW-1133">Transmembrane helix</keyword>
<feature type="transmembrane region" description="Helical" evidence="1">
    <location>
        <begin position="6"/>
        <end position="31"/>
    </location>
</feature>
<accession>A0A286DQ59</accession>
<reference evidence="3" key="1">
    <citation type="submission" date="2017-09" db="EMBL/GenBank/DDBJ databases">
        <authorList>
            <person name="Varghese N."/>
            <person name="Submissions S."/>
        </authorList>
    </citation>
    <scope>NUCLEOTIDE SEQUENCE [LARGE SCALE GENOMIC DNA]</scope>
    <source>
        <strain evidence="3">JKS000234</strain>
    </source>
</reference>
<keyword evidence="1" id="KW-0472">Membrane</keyword>
<name>A0A286DQ59_9GAMM</name>
<sequence>MPVYSLFRISLYVVLAIITCSAVGLFTYAVVSMLGN</sequence>
<proteinExistence type="predicted"/>
<organism evidence="2 3">
    <name type="scientific">Candidatus Pantoea floridensis</name>
    <dbReference type="NCBI Taxonomy" id="1938870"/>
    <lineage>
        <taxon>Bacteria</taxon>
        <taxon>Pseudomonadati</taxon>
        <taxon>Pseudomonadota</taxon>
        <taxon>Gammaproteobacteria</taxon>
        <taxon>Enterobacterales</taxon>
        <taxon>Erwiniaceae</taxon>
        <taxon>Pantoea</taxon>
    </lineage>
</organism>
<keyword evidence="1" id="KW-0812">Transmembrane</keyword>
<dbReference type="Proteomes" id="UP000219271">
    <property type="component" value="Unassembled WGS sequence"/>
</dbReference>
<protein>
    <submittedName>
        <fullName evidence="2">Uncharacterized protein</fullName>
    </submittedName>
</protein>
<evidence type="ECO:0000313" key="2">
    <source>
        <dbReference type="EMBL" id="SOD60790.1"/>
    </source>
</evidence>
<evidence type="ECO:0000256" key="1">
    <source>
        <dbReference type="SAM" id="Phobius"/>
    </source>
</evidence>
<evidence type="ECO:0000313" key="3">
    <source>
        <dbReference type="Proteomes" id="UP000219271"/>
    </source>
</evidence>
<keyword evidence="3" id="KW-1185">Reference proteome</keyword>
<dbReference type="EMBL" id="OCMY01000002">
    <property type="protein sequence ID" value="SOD60790.1"/>
    <property type="molecule type" value="Genomic_DNA"/>
</dbReference>